<organism evidence="1 2">
    <name type="scientific">Mytilus galloprovincialis</name>
    <name type="common">Mediterranean mussel</name>
    <dbReference type="NCBI Taxonomy" id="29158"/>
    <lineage>
        <taxon>Eukaryota</taxon>
        <taxon>Metazoa</taxon>
        <taxon>Spiralia</taxon>
        <taxon>Lophotrochozoa</taxon>
        <taxon>Mollusca</taxon>
        <taxon>Bivalvia</taxon>
        <taxon>Autobranchia</taxon>
        <taxon>Pteriomorphia</taxon>
        <taxon>Mytilida</taxon>
        <taxon>Mytiloidea</taxon>
        <taxon>Mytilidae</taxon>
        <taxon>Mytilinae</taxon>
        <taxon>Mytilus</taxon>
    </lineage>
</organism>
<dbReference type="Proteomes" id="UP000596742">
    <property type="component" value="Unassembled WGS sequence"/>
</dbReference>
<reference evidence="1" key="1">
    <citation type="submission" date="2018-11" db="EMBL/GenBank/DDBJ databases">
        <authorList>
            <person name="Alioto T."/>
            <person name="Alioto T."/>
        </authorList>
    </citation>
    <scope>NUCLEOTIDE SEQUENCE</scope>
</reference>
<evidence type="ECO:0000313" key="2">
    <source>
        <dbReference type="Proteomes" id="UP000596742"/>
    </source>
</evidence>
<protein>
    <submittedName>
        <fullName evidence="1">Uncharacterized protein</fullName>
    </submittedName>
</protein>
<comment type="caution">
    <text evidence="1">The sequence shown here is derived from an EMBL/GenBank/DDBJ whole genome shotgun (WGS) entry which is preliminary data.</text>
</comment>
<dbReference type="EMBL" id="UYJE01007654">
    <property type="protein sequence ID" value="VDI56784.1"/>
    <property type="molecule type" value="Genomic_DNA"/>
</dbReference>
<name>A0A8B6FZX3_MYTGA</name>
<dbReference type="OrthoDB" id="10484230at2759"/>
<evidence type="ECO:0000313" key="1">
    <source>
        <dbReference type="EMBL" id="VDI56784.1"/>
    </source>
</evidence>
<sequence length="106" mass="12255">MEDFPSKDALQEKVKEQNQEALKWRDIPTEVFYKILEVVEVDGKFDKNKSKILTLKNRGGETIKVWACPTLNKEKGPLQGAFVQSTGFKLSKKSQQQYLSYDLVRM</sequence>
<accession>A0A8B6FZX3</accession>
<keyword evidence="2" id="KW-1185">Reference proteome</keyword>
<dbReference type="AlphaFoldDB" id="A0A8B6FZX3"/>
<proteinExistence type="predicted"/>
<gene>
    <name evidence="1" type="ORF">MGAL_10B030530</name>
</gene>